<comment type="function">
    <text evidence="8">Provides the (R)-glutamate required for cell wall biosynthesis.</text>
</comment>
<evidence type="ECO:0000256" key="5">
    <source>
        <dbReference type="ARBA" id="ARBA00023235"/>
    </source>
</evidence>
<evidence type="ECO:0000313" key="9">
    <source>
        <dbReference type="EMBL" id="PSK97207.1"/>
    </source>
</evidence>
<dbReference type="Gene3D" id="3.40.50.1860">
    <property type="match status" value="2"/>
</dbReference>
<sequence>MWVAFDTLAAAHAGVRPDAAYALASMDDAPIGIFDSGVGGLTVARAVLDQLPHEPVLYVGDTERGPYGPRPIAQVRAYALDVMDRLVDEGVKMLVIACNSASSAVLRDARERYAVPVVEVIQPAVRRAVAATRNGQVGVIGTTATVTSRAYEDSFAAAPHLRITARACPRFVEFVENGVTHGPDLERAAHEYLDPVREAGVDTLVLGCTHYPLLTAVVAYVMGEQVTLVSSAEETAQDVYRVLAANGLMRPAGLPAPRHRFRSTGDPRPFRELGRRFLGPEVGVVDETTEIPVVRRESEVAGS</sequence>
<feature type="binding site" evidence="8">
    <location>
        <begin position="209"/>
        <end position="210"/>
    </location>
    <ligand>
        <name>substrate</name>
    </ligand>
</feature>
<dbReference type="NCBIfam" id="TIGR00067">
    <property type="entry name" value="glut_race"/>
    <property type="match status" value="1"/>
</dbReference>
<comment type="caution">
    <text evidence="9">The sequence shown here is derived from an EMBL/GenBank/DDBJ whole genome shotgun (WGS) entry which is preliminary data.</text>
</comment>
<dbReference type="HAMAP" id="MF_00258">
    <property type="entry name" value="Glu_racemase"/>
    <property type="match status" value="1"/>
</dbReference>
<dbReference type="FunFam" id="3.40.50.1860:FF:000002">
    <property type="entry name" value="Glutamate racemase"/>
    <property type="match status" value="1"/>
</dbReference>
<keyword evidence="6 8" id="KW-0961">Cell wall biogenesis/degradation</keyword>
<evidence type="ECO:0000256" key="1">
    <source>
        <dbReference type="ARBA" id="ARBA00001602"/>
    </source>
</evidence>
<keyword evidence="5 8" id="KW-0413">Isomerase</keyword>
<reference evidence="9 10" key="1">
    <citation type="submission" date="2018-03" db="EMBL/GenBank/DDBJ databases">
        <title>Genomic Encyclopedia of Archaeal and Bacterial Type Strains, Phase II (KMG-II): from individual species to whole genera.</title>
        <authorList>
            <person name="Goeker M."/>
        </authorList>
    </citation>
    <scope>NUCLEOTIDE SEQUENCE [LARGE SCALE GENOMIC DNA]</scope>
    <source>
        <strain evidence="9 10">DSM 45211</strain>
    </source>
</reference>
<keyword evidence="10" id="KW-1185">Reference proteome</keyword>
<dbReference type="AlphaFoldDB" id="A0A2P8DIZ7"/>
<keyword evidence="3 8" id="KW-0133">Cell shape</keyword>
<keyword evidence="4 8" id="KW-0573">Peptidoglycan synthesis</keyword>
<feature type="binding site" evidence="8">
    <location>
        <begin position="35"/>
        <end position="36"/>
    </location>
    <ligand>
        <name>substrate</name>
    </ligand>
</feature>
<dbReference type="PROSITE" id="PS00924">
    <property type="entry name" value="ASP_GLU_RACEMASE_2"/>
    <property type="match status" value="1"/>
</dbReference>
<dbReference type="Pfam" id="PF01177">
    <property type="entry name" value="Asp_Glu_race"/>
    <property type="match status" value="1"/>
</dbReference>
<dbReference type="InterPro" id="IPR001920">
    <property type="entry name" value="Asp/Glu_race"/>
</dbReference>
<dbReference type="InterPro" id="IPR004391">
    <property type="entry name" value="Glu_race"/>
</dbReference>
<evidence type="ECO:0000313" key="10">
    <source>
        <dbReference type="Proteomes" id="UP000243528"/>
    </source>
</evidence>
<feature type="binding site" evidence="8">
    <location>
        <begin position="67"/>
        <end position="68"/>
    </location>
    <ligand>
        <name>substrate</name>
    </ligand>
</feature>
<dbReference type="GO" id="GO:0071555">
    <property type="term" value="P:cell wall organization"/>
    <property type="evidence" value="ECO:0007669"/>
    <property type="project" value="UniProtKB-KW"/>
</dbReference>
<dbReference type="GO" id="GO:0008881">
    <property type="term" value="F:glutamate racemase activity"/>
    <property type="evidence" value="ECO:0007669"/>
    <property type="project" value="UniProtKB-UniRule"/>
</dbReference>
<evidence type="ECO:0000256" key="7">
    <source>
        <dbReference type="ARBA" id="ARBA00070053"/>
    </source>
</evidence>
<dbReference type="GO" id="GO:0008360">
    <property type="term" value="P:regulation of cell shape"/>
    <property type="evidence" value="ECO:0007669"/>
    <property type="project" value="UniProtKB-KW"/>
</dbReference>
<dbReference type="PROSITE" id="PS00923">
    <property type="entry name" value="ASP_GLU_RACEMASE_1"/>
    <property type="match status" value="1"/>
</dbReference>
<dbReference type="InterPro" id="IPR018187">
    <property type="entry name" value="Asp/Glu_racemase_AS_1"/>
</dbReference>
<dbReference type="EC" id="5.1.1.3" evidence="2 8"/>
<proteinExistence type="inferred from homology"/>
<comment type="similarity">
    <text evidence="8">Belongs to the aspartate/glutamate racemases family.</text>
</comment>
<protein>
    <recommendedName>
        <fullName evidence="7 8">Glutamate racemase</fullName>
        <ecNumber evidence="2 8">5.1.1.3</ecNumber>
    </recommendedName>
</protein>
<accession>A0A2P8DIZ7</accession>
<organism evidence="9 10">
    <name type="scientific">Haloactinopolyspora alba</name>
    <dbReference type="NCBI Taxonomy" id="648780"/>
    <lineage>
        <taxon>Bacteria</taxon>
        <taxon>Bacillati</taxon>
        <taxon>Actinomycetota</taxon>
        <taxon>Actinomycetes</taxon>
        <taxon>Jiangellales</taxon>
        <taxon>Jiangellaceae</taxon>
        <taxon>Haloactinopolyspora</taxon>
    </lineage>
</organism>
<dbReference type="InterPro" id="IPR015942">
    <property type="entry name" value="Asp/Glu/hydantoin_racemase"/>
</dbReference>
<dbReference type="InterPro" id="IPR033134">
    <property type="entry name" value="Asp/Glu_racemase_AS_2"/>
</dbReference>
<feature type="active site" description="Proton donor/acceptor" evidence="8">
    <location>
        <position position="98"/>
    </location>
</feature>
<comment type="catalytic activity">
    <reaction evidence="1 8">
        <text>L-glutamate = D-glutamate</text>
        <dbReference type="Rhea" id="RHEA:12813"/>
        <dbReference type="ChEBI" id="CHEBI:29985"/>
        <dbReference type="ChEBI" id="CHEBI:29986"/>
        <dbReference type="EC" id="5.1.1.3"/>
    </reaction>
</comment>
<dbReference type="UniPathway" id="UPA00219"/>
<feature type="binding site" evidence="8">
    <location>
        <begin position="99"/>
        <end position="100"/>
    </location>
    <ligand>
        <name>substrate</name>
    </ligand>
</feature>
<dbReference type="PANTHER" id="PTHR21198">
    <property type="entry name" value="GLUTAMATE RACEMASE"/>
    <property type="match status" value="1"/>
</dbReference>
<evidence type="ECO:0000256" key="3">
    <source>
        <dbReference type="ARBA" id="ARBA00022960"/>
    </source>
</evidence>
<dbReference type="GO" id="GO:0009252">
    <property type="term" value="P:peptidoglycan biosynthetic process"/>
    <property type="evidence" value="ECO:0007669"/>
    <property type="project" value="UniProtKB-UniRule"/>
</dbReference>
<evidence type="ECO:0000256" key="2">
    <source>
        <dbReference type="ARBA" id="ARBA00013090"/>
    </source>
</evidence>
<dbReference type="EMBL" id="PYGE01000023">
    <property type="protein sequence ID" value="PSK97207.1"/>
    <property type="molecule type" value="Genomic_DNA"/>
</dbReference>
<dbReference type="PANTHER" id="PTHR21198:SF2">
    <property type="entry name" value="GLUTAMATE RACEMASE"/>
    <property type="match status" value="1"/>
</dbReference>
<name>A0A2P8DIZ7_9ACTN</name>
<evidence type="ECO:0000256" key="8">
    <source>
        <dbReference type="HAMAP-Rule" id="MF_00258"/>
    </source>
</evidence>
<comment type="pathway">
    <text evidence="8">Cell wall biogenesis; peptidoglycan biosynthesis.</text>
</comment>
<evidence type="ECO:0000256" key="6">
    <source>
        <dbReference type="ARBA" id="ARBA00023316"/>
    </source>
</evidence>
<dbReference type="Proteomes" id="UP000243528">
    <property type="component" value="Unassembled WGS sequence"/>
</dbReference>
<feature type="active site" description="Proton donor/acceptor" evidence="8">
    <location>
        <position position="208"/>
    </location>
</feature>
<evidence type="ECO:0000256" key="4">
    <source>
        <dbReference type="ARBA" id="ARBA00022984"/>
    </source>
</evidence>
<dbReference type="SUPFAM" id="SSF53681">
    <property type="entry name" value="Aspartate/glutamate racemase"/>
    <property type="match status" value="2"/>
</dbReference>
<gene>
    <name evidence="8" type="primary">murI</name>
    <name evidence="9" type="ORF">CLV30_1236</name>
</gene>